<dbReference type="EMBL" id="JACKWY010000004">
    <property type="protein sequence ID" value="MBB6714750.1"/>
    <property type="molecule type" value="Genomic_DNA"/>
</dbReference>
<protein>
    <submittedName>
        <fullName evidence="2">YaaR family protein</fullName>
    </submittedName>
</protein>
<name>A0A1H0VF04_9CLOT</name>
<evidence type="ECO:0000313" key="3">
    <source>
        <dbReference type="EMBL" id="SDP77020.1"/>
    </source>
</evidence>
<dbReference type="InterPro" id="IPR024042">
    <property type="entry name" value="TM1646-like_dom_sf"/>
</dbReference>
<dbReference type="OrthoDB" id="2081713at2"/>
<organism evidence="3 4">
    <name type="scientific">Clostridium gasigenes</name>
    <dbReference type="NCBI Taxonomy" id="94869"/>
    <lineage>
        <taxon>Bacteria</taxon>
        <taxon>Bacillati</taxon>
        <taxon>Bacillota</taxon>
        <taxon>Clostridia</taxon>
        <taxon>Eubacteriales</taxon>
        <taxon>Clostridiaceae</taxon>
        <taxon>Clostridium</taxon>
    </lineage>
</organism>
<dbReference type="InterPro" id="IPR005585">
    <property type="entry name" value="DUF327"/>
</dbReference>
<keyword evidence="1" id="KW-0175">Coiled coil</keyword>
<evidence type="ECO:0000313" key="5">
    <source>
        <dbReference type="Proteomes" id="UP000585258"/>
    </source>
</evidence>
<dbReference type="Pfam" id="PF03885">
    <property type="entry name" value="DUF327"/>
    <property type="match status" value="1"/>
</dbReference>
<feature type="coiled-coil region" evidence="1">
    <location>
        <begin position="100"/>
        <end position="127"/>
    </location>
</feature>
<dbReference type="AlphaFoldDB" id="A0A1H0VF04"/>
<dbReference type="Proteomes" id="UP000585258">
    <property type="component" value="Unassembled WGS sequence"/>
</dbReference>
<proteinExistence type="predicted"/>
<reference evidence="2 5" key="2">
    <citation type="submission" date="2020-08" db="EMBL/GenBank/DDBJ databases">
        <title>Clostridia isolated from Swiss meat.</title>
        <authorList>
            <person name="Wambui J."/>
            <person name="Stevens M.J.A."/>
            <person name="Stephan R."/>
        </authorList>
    </citation>
    <scope>NUCLEOTIDE SEQUENCE [LARGE SCALE GENOMIC DNA]</scope>
    <source>
        <strain evidence="2 5">CM001</strain>
    </source>
</reference>
<evidence type="ECO:0000313" key="2">
    <source>
        <dbReference type="EMBL" id="MBB6714750.1"/>
    </source>
</evidence>
<reference evidence="3 4" key="1">
    <citation type="submission" date="2016-10" db="EMBL/GenBank/DDBJ databases">
        <authorList>
            <person name="de Groot N.N."/>
        </authorList>
    </citation>
    <scope>NUCLEOTIDE SEQUENCE [LARGE SCALE GENOMIC DNA]</scope>
    <source>
        <strain evidence="3 4">DSM 12272</strain>
    </source>
</reference>
<dbReference type="RefSeq" id="WP_089972526.1">
    <property type="nucleotide sequence ID" value="NZ_CP071376.1"/>
</dbReference>
<dbReference type="Gene3D" id="1.20.120.490">
    <property type="entry name" value="Hypothetical protein TM1646-like domain"/>
    <property type="match status" value="1"/>
</dbReference>
<accession>A0A1H0VF04</accession>
<evidence type="ECO:0000256" key="1">
    <source>
        <dbReference type="SAM" id="Coils"/>
    </source>
</evidence>
<gene>
    <name evidence="2" type="ORF">H7E68_08395</name>
    <name evidence="3" type="ORF">SAMN04488529_11622</name>
</gene>
<dbReference type="GeneID" id="65307935"/>
<dbReference type="SUPFAM" id="SSF158397">
    <property type="entry name" value="TM1646-like"/>
    <property type="match status" value="1"/>
</dbReference>
<dbReference type="Proteomes" id="UP000198597">
    <property type="component" value="Unassembled WGS sequence"/>
</dbReference>
<evidence type="ECO:0000313" key="4">
    <source>
        <dbReference type="Proteomes" id="UP000198597"/>
    </source>
</evidence>
<keyword evidence="4" id="KW-1185">Reference proteome</keyword>
<sequence>MEIGRVNSKDTIRNERKIVSEKKDFSQSFNQARDRKSEEQLNKMIEEINKRGNRLVTTKTYGDVIAYKKMIKEYLASILKFMYDTKKDVSFWQTQYFVTVETIDERLEELTKELMAEERENLNVAATIDEIQGLIVDIYK</sequence>
<dbReference type="STRING" id="94869.SAMN04488529_11622"/>
<dbReference type="EMBL" id="FNJM01000016">
    <property type="protein sequence ID" value="SDP77020.1"/>
    <property type="molecule type" value="Genomic_DNA"/>
</dbReference>